<proteinExistence type="predicted"/>
<feature type="region of interest" description="Disordered" evidence="3">
    <location>
        <begin position="523"/>
        <end position="717"/>
    </location>
</feature>
<feature type="compositionally biased region" description="Basic and acidic residues" evidence="3">
    <location>
        <begin position="649"/>
        <end position="672"/>
    </location>
</feature>
<dbReference type="PANTHER" id="PTHR37888:SF11">
    <property type="entry name" value="DNA-BINDING BROMODOMAIN-CONTAINING PROTEIN"/>
    <property type="match status" value="1"/>
</dbReference>
<organism evidence="6 7">
    <name type="scientific">Cucurbita moschata</name>
    <name type="common">Winter crookneck squash</name>
    <name type="synonym">Cucurbita pepo var. moschata</name>
    <dbReference type="NCBI Taxonomy" id="3662"/>
    <lineage>
        <taxon>Eukaryota</taxon>
        <taxon>Viridiplantae</taxon>
        <taxon>Streptophyta</taxon>
        <taxon>Embryophyta</taxon>
        <taxon>Tracheophyta</taxon>
        <taxon>Spermatophyta</taxon>
        <taxon>Magnoliopsida</taxon>
        <taxon>eudicotyledons</taxon>
        <taxon>Gunneridae</taxon>
        <taxon>Pentapetalae</taxon>
        <taxon>rosids</taxon>
        <taxon>fabids</taxon>
        <taxon>Cucurbitales</taxon>
        <taxon>Cucurbitaceae</taxon>
        <taxon>Cucurbiteae</taxon>
        <taxon>Cucurbita</taxon>
    </lineage>
</organism>
<name>A0A6J1H5Z4_CUCMO</name>
<evidence type="ECO:0000313" key="6">
    <source>
        <dbReference type="Proteomes" id="UP000504609"/>
    </source>
</evidence>
<dbReference type="InterPro" id="IPR036427">
    <property type="entry name" value="Bromodomain-like_sf"/>
</dbReference>
<feature type="compositionally biased region" description="Basic and acidic residues" evidence="3">
    <location>
        <begin position="698"/>
        <end position="709"/>
    </location>
</feature>
<dbReference type="InterPro" id="IPR001487">
    <property type="entry name" value="Bromodomain"/>
</dbReference>
<reference evidence="7" key="1">
    <citation type="submission" date="2025-08" db="UniProtKB">
        <authorList>
            <consortium name="RefSeq"/>
        </authorList>
    </citation>
    <scope>IDENTIFICATION</scope>
    <source>
        <tissue evidence="7">Young leaves</tissue>
    </source>
</reference>
<dbReference type="InterPro" id="IPR001005">
    <property type="entry name" value="SANT/Myb"/>
</dbReference>
<evidence type="ECO:0000259" key="4">
    <source>
        <dbReference type="PROSITE" id="PS50014"/>
    </source>
</evidence>
<feature type="domain" description="SANT" evidence="5">
    <location>
        <begin position="11"/>
        <end position="71"/>
    </location>
</feature>
<dbReference type="GeneID" id="111460774"/>
<feature type="region of interest" description="Disordered" evidence="3">
    <location>
        <begin position="437"/>
        <end position="476"/>
    </location>
</feature>
<dbReference type="PANTHER" id="PTHR37888">
    <property type="entry name" value="DNA-BINDING BROMODOMAIN-CONTAINING PROTEIN"/>
    <property type="match status" value="1"/>
</dbReference>
<evidence type="ECO:0000256" key="1">
    <source>
        <dbReference type="ARBA" id="ARBA00023117"/>
    </source>
</evidence>
<feature type="compositionally biased region" description="Basic and acidic residues" evidence="3">
    <location>
        <begin position="585"/>
        <end position="607"/>
    </location>
</feature>
<keyword evidence="1 2" id="KW-0103">Bromodomain</keyword>
<evidence type="ECO:0000256" key="3">
    <source>
        <dbReference type="SAM" id="MobiDB-lite"/>
    </source>
</evidence>
<protein>
    <submittedName>
        <fullName evidence="7">Uncharacterized protein LOC111460774</fullName>
    </submittedName>
</protein>
<dbReference type="Pfam" id="PF00439">
    <property type="entry name" value="Bromodomain"/>
    <property type="match status" value="1"/>
</dbReference>
<accession>A0A6J1H5Z4</accession>
<dbReference type="InterPro" id="IPR017884">
    <property type="entry name" value="SANT_dom"/>
</dbReference>
<keyword evidence="6" id="KW-1185">Reference proteome</keyword>
<gene>
    <name evidence="7" type="primary">LOC111460774</name>
</gene>
<dbReference type="SMART" id="SM00717">
    <property type="entry name" value="SANT"/>
    <property type="match status" value="1"/>
</dbReference>
<feature type="compositionally biased region" description="Polar residues" evidence="3">
    <location>
        <begin position="554"/>
        <end position="584"/>
    </location>
</feature>
<evidence type="ECO:0000256" key="2">
    <source>
        <dbReference type="PROSITE-ProRule" id="PRU00035"/>
    </source>
</evidence>
<feature type="region of interest" description="Disordered" evidence="3">
    <location>
        <begin position="133"/>
        <end position="331"/>
    </location>
</feature>
<dbReference type="PROSITE" id="PS50014">
    <property type="entry name" value="BROMODOMAIN_2"/>
    <property type="match status" value="1"/>
</dbReference>
<feature type="domain" description="Bromo" evidence="4">
    <location>
        <begin position="347"/>
        <end position="418"/>
    </location>
</feature>
<feature type="compositionally biased region" description="Basic and acidic residues" evidence="3">
    <location>
        <begin position="525"/>
        <end position="542"/>
    </location>
</feature>
<dbReference type="SMART" id="SM00297">
    <property type="entry name" value="BROMO"/>
    <property type="match status" value="1"/>
</dbReference>
<feature type="compositionally biased region" description="Polar residues" evidence="3">
    <location>
        <begin position="245"/>
        <end position="262"/>
    </location>
</feature>
<dbReference type="RefSeq" id="XP_022959831.1">
    <property type="nucleotide sequence ID" value="XM_023104063.1"/>
</dbReference>
<evidence type="ECO:0000313" key="7">
    <source>
        <dbReference type="RefSeq" id="XP_022959831.1"/>
    </source>
</evidence>
<feature type="compositionally biased region" description="Low complexity" evidence="3">
    <location>
        <begin position="626"/>
        <end position="639"/>
    </location>
</feature>
<dbReference type="SUPFAM" id="SSF47370">
    <property type="entry name" value="Bromodomain"/>
    <property type="match status" value="1"/>
</dbReference>
<feature type="compositionally biased region" description="Polar residues" evidence="3">
    <location>
        <begin position="195"/>
        <end position="215"/>
    </location>
</feature>
<dbReference type="Gene3D" id="1.20.920.10">
    <property type="entry name" value="Bromodomain-like"/>
    <property type="match status" value="1"/>
</dbReference>
<sequence length="717" mass="78474">MAEDKERESGQSIATWGTWEELLLASAVMRHGFKDWNSVAMEVQARSSLPHPLTTASNCELKFLDLKRRFTSFQNDAVLSENGAGITDNVDSAVPWVDELRKLRVAELRREVQNYDVSINSLQLKVKRLEEERDQGLNDSEAGTGKPDLKTEARERRSENDKKLFGEPDHRSGSKGTVVKPAAVPGEDSDREDFSVNQSNSTGSKSGNRKSTAENTKSETKPEFTGSCRPEPNRRAAELAGPQSDDGSTDTVVKNPTCDTSGTTKKKKETKRVDDSSELADSEAESNGGETATRESSEVQSSASLTGRMKRRRFLRKEISGGSSGNEPRRTVAVKSRRFDEVLQMIRSHKHGSLFESRLQSQETEEYKVMIRQHLDLETVQAKLNSGSYPLSSLAFYRDLLLLCNNAVTFFPNSSKESVAARELRLLVSYEMKKSMPVARADPSPGCSSPPNPSSQSKGPPDLEGSQSLPAKRKSHVPIVVCRKRSKISSKLSSSGLGEKSDRTNDDEKLALDLKSSVKMASTVVEDHGTTKDSSSKIKERSITGARSMRRSNDSATNSSGPSIKKQTTNSGWKPNSANETETPTPDKKKSETVALEKKRSAADFLKRIKQNSPAETTKRNGRGGSSNKSNAAAAAAAGEQKKGSGKNGGKEKASSIRQSNEKKRLKEDPSPSKRSVGRPPKKAVEANPDPNPAPTKRAREGGGKEPLKRARKRARR</sequence>
<feature type="compositionally biased region" description="Basic and acidic residues" evidence="3">
    <location>
        <begin position="147"/>
        <end position="172"/>
    </location>
</feature>
<dbReference type="CDD" id="cd04369">
    <property type="entry name" value="Bromodomain"/>
    <property type="match status" value="1"/>
</dbReference>
<dbReference type="PROSITE" id="PS51293">
    <property type="entry name" value="SANT"/>
    <property type="match status" value="1"/>
</dbReference>
<dbReference type="Proteomes" id="UP000504609">
    <property type="component" value="Unplaced"/>
</dbReference>
<evidence type="ECO:0000259" key="5">
    <source>
        <dbReference type="PROSITE" id="PS51293"/>
    </source>
</evidence>
<dbReference type="AlphaFoldDB" id="A0A6J1H5Z4"/>
<dbReference type="KEGG" id="cmos:111460774"/>
<dbReference type="SMR" id="A0A6J1H5Z4"/>
<dbReference type="CDD" id="cd00167">
    <property type="entry name" value="SANT"/>
    <property type="match status" value="1"/>
</dbReference>